<organism evidence="1 2">
    <name type="scientific">Macrostomum lignano</name>
    <dbReference type="NCBI Taxonomy" id="282301"/>
    <lineage>
        <taxon>Eukaryota</taxon>
        <taxon>Metazoa</taxon>
        <taxon>Spiralia</taxon>
        <taxon>Lophotrochozoa</taxon>
        <taxon>Platyhelminthes</taxon>
        <taxon>Rhabditophora</taxon>
        <taxon>Macrostomorpha</taxon>
        <taxon>Macrostomida</taxon>
        <taxon>Macrostomidae</taxon>
        <taxon>Macrostomum</taxon>
    </lineage>
</organism>
<accession>A0A1I8FKG9</accession>
<dbReference type="Proteomes" id="UP000095280">
    <property type="component" value="Unplaced"/>
</dbReference>
<sequence>MSSLHSWTKQPPVFRKQPDECPSCSELVATNDKCVVSGPRRHLYLFEHAKTYFRSERTKQLQIT</sequence>
<protein>
    <submittedName>
        <fullName evidence="2">Zf-RVT domain-containing protein</fullName>
    </submittedName>
</protein>
<dbReference type="WBParaSite" id="maker-unitig_38697-snap-gene-0.2-mRNA-1">
    <property type="protein sequence ID" value="maker-unitig_38697-snap-gene-0.2-mRNA-1"/>
    <property type="gene ID" value="maker-unitig_38697-snap-gene-0.2"/>
</dbReference>
<reference evidence="2" key="1">
    <citation type="submission" date="2016-11" db="UniProtKB">
        <authorList>
            <consortium name="WormBaseParasite"/>
        </authorList>
    </citation>
    <scope>IDENTIFICATION</scope>
</reference>
<dbReference type="AlphaFoldDB" id="A0A1I8FKG9"/>
<keyword evidence="1" id="KW-1185">Reference proteome</keyword>
<proteinExistence type="predicted"/>
<evidence type="ECO:0000313" key="1">
    <source>
        <dbReference type="Proteomes" id="UP000095280"/>
    </source>
</evidence>
<name>A0A1I8FKG9_9PLAT</name>
<evidence type="ECO:0000313" key="2">
    <source>
        <dbReference type="WBParaSite" id="maker-unitig_38697-snap-gene-0.2-mRNA-1"/>
    </source>
</evidence>